<evidence type="ECO:0000313" key="4">
    <source>
        <dbReference type="Proteomes" id="UP000054408"/>
    </source>
</evidence>
<dbReference type="Proteomes" id="UP000054408">
    <property type="component" value="Unassembled WGS sequence"/>
</dbReference>
<dbReference type="GO" id="GO:1990604">
    <property type="term" value="C:IRE1-TRAF2-ASK1 complex"/>
    <property type="evidence" value="ECO:0007669"/>
    <property type="project" value="TreeGrafter"/>
</dbReference>
<keyword evidence="3" id="KW-0723">Serine/threonine-protein kinase</keyword>
<proteinExistence type="predicted"/>
<protein>
    <submittedName>
        <fullName evidence="3">Serine/threonine protein kinase</fullName>
    </submittedName>
</protein>
<dbReference type="GO" id="GO:0051082">
    <property type="term" value="F:unfolded protein binding"/>
    <property type="evidence" value="ECO:0007669"/>
    <property type="project" value="TreeGrafter"/>
</dbReference>
<evidence type="ECO:0000313" key="3">
    <source>
        <dbReference type="EMBL" id="KNC47583.1"/>
    </source>
</evidence>
<dbReference type="GO" id="GO:0004674">
    <property type="term" value="F:protein serine/threonine kinase activity"/>
    <property type="evidence" value="ECO:0007669"/>
    <property type="project" value="UniProtKB-KW"/>
</dbReference>
<dbReference type="Gene3D" id="1.10.510.10">
    <property type="entry name" value="Transferase(Phosphotransferase) domain 1"/>
    <property type="match status" value="1"/>
</dbReference>
<dbReference type="PANTHER" id="PTHR13954">
    <property type="entry name" value="IRE1-RELATED"/>
    <property type="match status" value="1"/>
</dbReference>
<dbReference type="PANTHER" id="PTHR13954:SF6">
    <property type="entry name" value="NON-SPECIFIC SERINE_THREONINE PROTEIN KINASE"/>
    <property type="match status" value="1"/>
</dbReference>
<sequence length="950" mass="100672">MASTSSSASSSTSASSSSASVLSADAIQYAVKLGKKGWKKIDAKRIIPVVPPLYMKANKVYAMCDFVARDGPDCTSGLKCKWAHSPQERKLWNVIRLVPHLNSIAKIFADSASGTKTKTKAKKTLASHAATTENGVDAAPRERSTSEAVEELFGVWRTRNEHLDAVEDVLLDFDTFRNLPDGMQHRVWHYAERVVDEAIDISSDNFLVIAKLVALGRKLDWSPTETIAEFIVESVARTVCIGGLHTGSVDPKKAFAAHLDIFQGEFTLYVRDDAATNDIIGYFFARETRELRDAVVALVEAHPHMSVRVGKAKVEATLAIRHQHCAPSNYTDLFRSARNDSSKEPWPVIWLRACIAADEAATTSATAATATPAPAPTATPTPTLAPAPESAPSPALSPAPTPAQAPSSWAAAAAPVSVPPTAATAPATPPGFVAPANPPSTSAAPLTDNASFHRWCEYSDTMEIRVRLTPVETPSVVRQVAAVANGVAVHVLDTPAAELGVGIDSKTVYGLLTLPGEPQPKVVAVKVVNETTIPGEVLSGIICPDPSVQAALTTLSHSQQALFMPYHIQHQGAAYSLSGATTSETGVITAMPLALCSVESLVTGKLLADGSYVDGAQLGTDELVFVAASMAHATHALFTAGVRFGDIRPSNFLVLRDGRVVLSDYGYLRVVDLPSAAENLGLTEPPKFSHAGFRFQAPEVLAVLARKPGADLLAAFELPTGLDAAAATASAGLLRLRESAIVFTLGVALAFVGSGGQYPFGPDARDHDLALIAMLNSGKPVAPDLAGITDLFLRDLVVWMLDAEPSKRPSLAAVVKHPAFCSADASAATLDRLERALRAGRVPPAVRNHLESAIGDMITPGACAWNDGLQPGTYETLVPTNAAGMRPAPLSLEGLVAFVTGALSAPSVDRKAFLRNHMAQALLSEYYKAREAYTAWVMRQVDDLAFLRGE</sequence>
<keyword evidence="3" id="KW-0808">Transferase</keyword>
<accession>A0A0L0D8H7</accession>
<feature type="compositionally biased region" description="Pro residues" evidence="1">
    <location>
        <begin position="373"/>
        <end position="403"/>
    </location>
</feature>
<feature type="domain" description="Protein kinase" evidence="2">
    <location>
        <begin position="477"/>
        <end position="820"/>
    </location>
</feature>
<dbReference type="GO" id="GO:0004521">
    <property type="term" value="F:RNA endonuclease activity"/>
    <property type="evidence" value="ECO:0007669"/>
    <property type="project" value="InterPro"/>
</dbReference>
<dbReference type="AlphaFoldDB" id="A0A0L0D8H7"/>
<dbReference type="GO" id="GO:0036498">
    <property type="term" value="P:IRE1-mediated unfolded protein response"/>
    <property type="evidence" value="ECO:0007669"/>
    <property type="project" value="TreeGrafter"/>
</dbReference>
<gene>
    <name evidence="3" type="ORF">AMSG_02608</name>
</gene>
<dbReference type="InterPro" id="IPR045133">
    <property type="entry name" value="IRE1/2-like"/>
</dbReference>
<feature type="region of interest" description="Disordered" evidence="1">
    <location>
        <begin position="365"/>
        <end position="408"/>
    </location>
</feature>
<keyword evidence="3" id="KW-0418">Kinase</keyword>
<dbReference type="OrthoDB" id="63989at2759"/>
<dbReference type="InterPro" id="IPR000719">
    <property type="entry name" value="Prot_kinase_dom"/>
</dbReference>
<dbReference type="GeneID" id="25562274"/>
<evidence type="ECO:0000256" key="1">
    <source>
        <dbReference type="SAM" id="MobiDB-lite"/>
    </source>
</evidence>
<dbReference type="STRING" id="461836.A0A0L0D8H7"/>
<dbReference type="GO" id="GO:0005524">
    <property type="term" value="F:ATP binding"/>
    <property type="evidence" value="ECO:0007669"/>
    <property type="project" value="InterPro"/>
</dbReference>
<dbReference type="SMART" id="SM00220">
    <property type="entry name" value="S_TKc"/>
    <property type="match status" value="1"/>
</dbReference>
<name>A0A0L0D8H7_THETB</name>
<dbReference type="RefSeq" id="XP_013759513.1">
    <property type="nucleotide sequence ID" value="XM_013904059.1"/>
</dbReference>
<organism evidence="3 4">
    <name type="scientific">Thecamonas trahens ATCC 50062</name>
    <dbReference type="NCBI Taxonomy" id="461836"/>
    <lineage>
        <taxon>Eukaryota</taxon>
        <taxon>Apusozoa</taxon>
        <taxon>Apusomonadida</taxon>
        <taxon>Apusomonadidae</taxon>
        <taxon>Thecamonas</taxon>
    </lineage>
</organism>
<dbReference type="InterPro" id="IPR011009">
    <property type="entry name" value="Kinase-like_dom_sf"/>
</dbReference>
<dbReference type="EMBL" id="GL349447">
    <property type="protein sequence ID" value="KNC47583.1"/>
    <property type="molecule type" value="Genomic_DNA"/>
</dbReference>
<evidence type="ECO:0000259" key="2">
    <source>
        <dbReference type="PROSITE" id="PS50011"/>
    </source>
</evidence>
<dbReference type="PROSITE" id="PS50011">
    <property type="entry name" value="PROTEIN_KINASE_DOM"/>
    <property type="match status" value="1"/>
</dbReference>
<dbReference type="SUPFAM" id="SSF56112">
    <property type="entry name" value="Protein kinase-like (PK-like)"/>
    <property type="match status" value="1"/>
</dbReference>
<reference evidence="3 4" key="1">
    <citation type="submission" date="2010-05" db="EMBL/GenBank/DDBJ databases">
        <title>The Genome Sequence of Thecamonas trahens ATCC 50062.</title>
        <authorList>
            <consortium name="The Broad Institute Genome Sequencing Platform"/>
            <person name="Russ C."/>
            <person name="Cuomo C."/>
            <person name="Shea T."/>
            <person name="Young S.K."/>
            <person name="Zeng Q."/>
            <person name="Koehrsen M."/>
            <person name="Haas B."/>
            <person name="Borodovsky M."/>
            <person name="Guigo R."/>
            <person name="Alvarado L."/>
            <person name="Berlin A."/>
            <person name="Bochicchio J."/>
            <person name="Borenstein D."/>
            <person name="Chapman S."/>
            <person name="Chen Z."/>
            <person name="Freedman E."/>
            <person name="Gellesch M."/>
            <person name="Goldberg J."/>
            <person name="Griggs A."/>
            <person name="Gujja S."/>
            <person name="Heilman E."/>
            <person name="Heiman D."/>
            <person name="Hepburn T."/>
            <person name="Howarth C."/>
            <person name="Jen D."/>
            <person name="Larson L."/>
            <person name="Mehta T."/>
            <person name="Park D."/>
            <person name="Pearson M."/>
            <person name="Roberts A."/>
            <person name="Saif S."/>
            <person name="Shenoy N."/>
            <person name="Sisk P."/>
            <person name="Stolte C."/>
            <person name="Sykes S."/>
            <person name="Thomson T."/>
            <person name="Walk T."/>
            <person name="White J."/>
            <person name="Yandava C."/>
            <person name="Burger G."/>
            <person name="Gray M.W."/>
            <person name="Holland P.W.H."/>
            <person name="King N."/>
            <person name="Lang F.B.F."/>
            <person name="Roger A.J."/>
            <person name="Ruiz-Trillo I."/>
            <person name="Lander E."/>
            <person name="Nusbaum C."/>
        </authorList>
    </citation>
    <scope>NUCLEOTIDE SEQUENCE [LARGE SCALE GENOMIC DNA]</scope>
    <source>
        <strain evidence="3 4">ATCC 50062</strain>
    </source>
</reference>
<keyword evidence="4" id="KW-1185">Reference proteome</keyword>